<gene>
    <name evidence="1" type="ORF">SAY86_008109</name>
</gene>
<dbReference type="AlphaFoldDB" id="A0AAN7K906"/>
<accession>A0AAN7K906</accession>
<dbReference type="Proteomes" id="UP001346149">
    <property type="component" value="Unassembled WGS sequence"/>
</dbReference>
<name>A0AAN7K906_TRANT</name>
<dbReference type="EMBL" id="JAXQNO010000024">
    <property type="protein sequence ID" value="KAK4762341.1"/>
    <property type="molecule type" value="Genomic_DNA"/>
</dbReference>
<proteinExistence type="predicted"/>
<protein>
    <submittedName>
        <fullName evidence="1">Uncharacterized protein</fullName>
    </submittedName>
</protein>
<evidence type="ECO:0000313" key="2">
    <source>
        <dbReference type="Proteomes" id="UP001346149"/>
    </source>
</evidence>
<sequence>MVIDELVIQHDHCFHGASEFCLPHRSVSGASAASQALASPSQRRHLLQELFADTALEIDDMARGDKLATFFNYSPAFPNAFLICGLADLFVTELADQVSSRPGFTNGHQYKVKNLPLQLYFSWLTNVSNKSRASLHIGPGFISLAPG</sequence>
<comment type="caution">
    <text evidence="1">The sequence shown here is derived from an EMBL/GenBank/DDBJ whole genome shotgun (WGS) entry which is preliminary data.</text>
</comment>
<reference evidence="1 2" key="1">
    <citation type="journal article" date="2023" name="Hortic Res">
        <title>Pangenome of water caltrop reveals structural variations and asymmetric subgenome divergence after allopolyploidization.</title>
        <authorList>
            <person name="Zhang X."/>
            <person name="Chen Y."/>
            <person name="Wang L."/>
            <person name="Yuan Y."/>
            <person name="Fang M."/>
            <person name="Shi L."/>
            <person name="Lu R."/>
            <person name="Comes H.P."/>
            <person name="Ma Y."/>
            <person name="Chen Y."/>
            <person name="Huang G."/>
            <person name="Zhou Y."/>
            <person name="Zheng Z."/>
            <person name="Qiu Y."/>
        </authorList>
    </citation>
    <scope>NUCLEOTIDE SEQUENCE [LARGE SCALE GENOMIC DNA]</scope>
    <source>
        <strain evidence="1">F231</strain>
    </source>
</reference>
<keyword evidence="2" id="KW-1185">Reference proteome</keyword>
<evidence type="ECO:0000313" key="1">
    <source>
        <dbReference type="EMBL" id="KAK4762341.1"/>
    </source>
</evidence>
<organism evidence="1 2">
    <name type="scientific">Trapa natans</name>
    <name type="common">Water chestnut</name>
    <dbReference type="NCBI Taxonomy" id="22666"/>
    <lineage>
        <taxon>Eukaryota</taxon>
        <taxon>Viridiplantae</taxon>
        <taxon>Streptophyta</taxon>
        <taxon>Embryophyta</taxon>
        <taxon>Tracheophyta</taxon>
        <taxon>Spermatophyta</taxon>
        <taxon>Magnoliopsida</taxon>
        <taxon>eudicotyledons</taxon>
        <taxon>Gunneridae</taxon>
        <taxon>Pentapetalae</taxon>
        <taxon>rosids</taxon>
        <taxon>malvids</taxon>
        <taxon>Myrtales</taxon>
        <taxon>Lythraceae</taxon>
        <taxon>Trapa</taxon>
    </lineage>
</organism>